<evidence type="ECO:0000259" key="18">
    <source>
        <dbReference type="Pfam" id="PF02823"/>
    </source>
</evidence>
<dbReference type="STRING" id="376489.A5892_02105"/>
<keyword evidence="11 15" id="KW-0139">CF(1)</keyword>
<evidence type="ECO:0000256" key="9">
    <source>
        <dbReference type="ARBA" id="ARBA00023065"/>
    </source>
</evidence>
<dbReference type="EMBL" id="CP015243">
    <property type="protein sequence ID" value="ANF56404.1"/>
    <property type="molecule type" value="Genomic_DNA"/>
</dbReference>
<evidence type="ECO:0000313" key="20">
    <source>
        <dbReference type="Proteomes" id="UP000077875"/>
    </source>
</evidence>
<dbReference type="InterPro" id="IPR001469">
    <property type="entry name" value="ATP_synth_F1_dsu/esu"/>
</dbReference>
<dbReference type="InterPro" id="IPR020546">
    <property type="entry name" value="ATP_synth_F1_dsu/esu_N"/>
</dbReference>
<reference evidence="19 20" key="1">
    <citation type="submission" date="2016-04" db="EMBL/GenBank/DDBJ databases">
        <title>Complete Genome Sequence of Halotalea alkalilenta IHB B 13600.</title>
        <authorList>
            <person name="Swarnkar M.K."/>
            <person name="Sharma A."/>
            <person name="Kaushal K."/>
            <person name="Soni R."/>
            <person name="Rana S."/>
            <person name="Singh A.K."/>
            <person name="Gulati A."/>
        </authorList>
    </citation>
    <scope>NUCLEOTIDE SEQUENCE [LARGE SCALE GENOMIC DNA]</scope>
    <source>
        <strain evidence="19 20">IHB B 13600</strain>
    </source>
</reference>
<evidence type="ECO:0000256" key="13">
    <source>
        <dbReference type="ARBA" id="ARBA00030215"/>
    </source>
</evidence>
<dbReference type="GO" id="GO:0045259">
    <property type="term" value="C:proton-transporting ATP synthase complex"/>
    <property type="evidence" value="ECO:0007669"/>
    <property type="project" value="UniProtKB-KW"/>
</dbReference>
<comment type="subunit">
    <text evidence="4 15 16">F-type ATPases have 2 components, CF(1) - the catalytic core - and CF(0) - the membrane proton channel. CF(1) has five subunits: alpha(3), beta(3), gamma(1), delta(1), epsilon(1). CF(0) has three main subunits: a, b and c.</text>
</comment>
<evidence type="ECO:0000256" key="16">
    <source>
        <dbReference type="RuleBase" id="RU003656"/>
    </source>
</evidence>
<dbReference type="Pfam" id="PF02823">
    <property type="entry name" value="ATP-synt_DE_N"/>
    <property type="match status" value="1"/>
</dbReference>
<protein>
    <recommendedName>
        <fullName evidence="5 15">ATP synthase epsilon chain</fullName>
    </recommendedName>
    <alternativeName>
        <fullName evidence="14 15">ATP synthase F1 sector epsilon subunit</fullName>
    </alternativeName>
    <alternativeName>
        <fullName evidence="13 15">F-ATPase epsilon subunit</fullName>
    </alternativeName>
</protein>
<dbReference type="GO" id="GO:0005524">
    <property type="term" value="F:ATP binding"/>
    <property type="evidence" value="ECO:0007669"/>
    <property type="project" value="UniProtKB-UniRule"/>
</dbReference>
<dbReference type="Gene3D" id="2.60.15.10">
    <property type="entry name" value="F0F1 ATP synthase delta/epsilon subunit, N-terminal"/>
    <property type="match status" value="1"/>
</dbReference>
<evidence type="ECO:0000256" key="17">
    <source>
        <dbReference type="SAM" id="Coils"/>
    </source>
</evidence>
<dbReference type="CDD" id="cd12152">
    <property type="entry name" value="F1-ATPase_delta"/>
    <property type="match status" value="1"/>
</dbReference>
<evidence type="ECO:0000256" key="2">
    <source>
        <dbReference type="ARBA" id="ARBA00004202"/>
    </source>
</evidence>
<comment type="subcellular location">
    <subcellularLocation>
        <location evidence="2 15">Cell membrane</location>
        <topology evidence="2 15">Peripheral membrane protein</topology>
    </subcellularLocation>
</comment>
<dbReference type="FunFam" id="2.60.15.10:FF:000001">
    <property type="entry name" value="ATP synthase epsilon chain"/>
    <property type="match status" value="1"/>
</dbReference>
<dbReference type="InterPro" id="IPR036794">
    <property type="entry name" value="ATP_F1_dsu/esu_C_sf"/>
</dbReference>
<evidence type="ECO:0000256" key="1">
    <source>
        <dbReference type="ARBA" id="ARBA00003543"/>
    </source>
</evidence>
<keyword evidence="6 15" id="KW-0813">Transport</keyword>
<keyword evidence="7 15" id="KW-1003">Cell membrane</keyword>
<keyword evidence="10 15" id="KW-0472">Membrane</keyword>
<dbReference type="PANTHER" id="PTHR13822:SF10">
    <property type="entry name" value="ATP SYNTHASE EPSILON CHAIN, CHLOROPLASTIC"/>
    <property type="match status" value="1"/>
</dbReference>
<gene>
    <name evidence="15" type="primary">atpC</name>
    <name evidence="19" type="ORF">A5892_02105</name>
</gene>
<evidence type="ECO:0000256" key="11">
    <source>
        <dbReference type="ARBA" id="ARBA00023196"/>
    </source>
</evidence>
<feature type="coiled-coil region" evidence="17">
    <location>
        <begin position="108"/>
        <end position="135"/>
    </location>
</feature>
<dbReference type="RefSeq" id="WP_064121386.1">
    <property type="nucleotide sequence ID" value="NZ_CP015243.1"/>
</dbReference>
<evidence type="ECO:0000256" key="14">
    <source>
        <dbReference type="ARBA" id="ARBA00031795"/>
    </source>
</evidence>
<keyword evidence="17" id="KW-0175">Coiled coil</keyword>
<evidence type="ECO:0000256" key="5">
    <source>
        <dbReference type="ARBA" id="ARBA00014480"/>
    </source>
</evidence>
<dbReference type="HAMAP" id="MF_00530">
    <property type="entry name" value="ATP_synth_epsil_bac"/>
    <property type="match status" value="1"/>
</dbReference>
<name>A0A172YB22_9GAMM</name>
<dbReference type="Proteomes" id="UP000077875">
    <property type="component" value="Chromosome"/>
</dbReference>
<dbReference type="SUPFAM" id="SSF46604">
    <property type="entry name" value="Epsilon subunit of F1F0-ATP synthase C-terminal domain"/>
    <property type="match status" value="1"/>
</dbReference>
<dbReference type="AlphaFoldDB" id="A0A172YB22"/>
<evidence type="ECO:0000256" key="12">
    <source>
        <dbReference type="ARBA" id="ARBA00023310"/>
    </source>
</evidence>
<comment type="similarity">
    <text evidence="3 15 16">Belongs to the ATPase epsilon chain family.</text>
</comment>
<proteinExistence type="inferred from homology"/>
<comment type="function">
    <text evidence="1 15">Produces ATP from ADP in the presence of a proton gradient across the membrane.</text>
</comment>
<sequence>MANSFQCDIVSVETAIFSGKVSQVVATGIEGELGIRAGHEPLLTLLAPGPVQVTREGGQEEVFYVSGGFLEIQPDMVSILADTAARARDLDEAAAQHVRDEAQRAIGNKKAELDYSSALADIAEANARLRTLNELKRRKS</sequence>
<keyword evidence="20" id="KW-1185">Reference proteome</keyword>
<accession>A0A172YB22</accession>
<evidence type="ECO:0000256" key="10">
    <source>
        <dbReference type="ARBA" id="ARBA00023136"/>
    </source>
</evidence>
<dbReference type="Gene3D" id="1.20.5.440">
    <property type="entry name" value="ATP synthase delta/epsilon subunit, C-terminal domain"/>
    <property type="match status" value="1"/>
</dbReference>
<dbReference type="NCBIfam" id="TIGR01216">
    <property type="entry name" value="ATP_synt_epsi"/>
    <property type="match status" value="1"/>
</dbReference>
<dbReference type="KEGG" id="haa:A5892_02105"/>
<keyword evidence="8 15" id="KW-0375">Hydrogen ion transport</keyword>
<dbReference type="NCBIfam" id="NF001847">
    <property type="entry name" value="PRK00571.1-4"/>
    <property type="match status" value="1"/>
</dbReference>
<evidence type="ECO:0000256" key="7">
    <source>
        <dbReference type="ARBA" id="ARBA00022475"/>
    </source>
</evidence>
<evidence type="ECO:0000256" key="6">
    <source>
        <dbReference type="ARBA" id="ARBA00022448"/>
    </source>
</evidence>
<dbReference type="SUPFAM" id="SSF51344">
    <property type="entry name" value="Epsilon subunit of F1F0-ATP synthase N-terminal domain"/>
    <property type="match status" value="1"/>
</dbReference>
<dbReference type="GO" id="GO:0046933">
    <property type="term" value="F:proton-transporting ATP synthase activity, rotational mechanism"/>
    <property type="evidence" value="ECO:0007669"/>
    <property type="project" value="UniProtKB-UniRule"/>
</dbReference>
<feature type="domain" description="ATP synthase F1 complex delta/epsilon subunit N-terminal" evidence="18">
    <location>
        <begin position="5"/>
        <end position="84"/>
    </location>
</feature>
<evidence type="ECO:0000313" key="19">
    <source>
        <dbReference type="EMBL" id="ANF56404.1"/>
    </source>
</evidence>
<dbReference type="InterPro" id="IPR036771">
    <property type="entry name" value="ATPsynth_dsu/esu_N"/>
</dbReference>
<evidence type="ECO:0000256" key="15">
    <source>
        <dbReference type="HAMAP-Rule" id="MF_00530"/>
    </source>
</evidence>
<evidence type="ECO:0000256" key="8">
    <source>
        <dbReference type="ARBA" id="ARBA00022781"/>
    </source>
</evidence>
<keyword evidence="9 15" id="KW-0406">Ion transport</keyword>
<dbReference type="GO" id="GO:0005886">
    <property type="term" value="C:plasma membrane"/>
    <property type="evidence" value="ECO:0007669"/>
    <property type="project" value="UniProtKB-SubCell"/>
</dbReference>
<organism evidence="19 20">
    <name type="scientific">Halotalea alkalilenta</name>
    <dbReference type="NCBI Taxonomy" id="376489"/>
    <lineage>
        <taxon>Bacteria</taxon>
        <taxon>Pseudomonadati</taxon>
        <taxon>Pseudomonadota</taxon>
        <taxon>Gammaproteobacteria</taxon>
        <taxon>Oceanospirillales</taxon>
        <taxon>Halomonadaceae</taxon>
        <taxon>Halotalea</taxon>
    </lineage>
</organism>
<evidence type="ECO:0000256" key="4">
    <source>
        <dbReference type="ARBA" id="ARBA00011648"/>
    </source>
</evidence>
<keyword evidence="12 15" id="KW-0066">ATP synthesis</keyword>
<dbReference type="PANTHER" id="PTHR13822">
    <property type="entry name" value="ATP SYNTHASE DELTA/EPSILON CHAIN"/>
    <property type="match status" value="1"/>
</dbReference>
<evidence type="ECO:0000256" key="3">
    <source>
        <dbReference type="ARBA" id="ARBA00005712"/>
    </source>
</evidence>